<organism evidence="2 3">
    <name type="scientific">Anabaena sphaerica FACHB-251</name>
    <dbReference type="NCBI Taxonomy" id="2692883"/>
    <lineage>
        <taxon>Bacteria</taxon>
        <taxon>Bacillati</taxon>
        <taxon>Cyanobacteriota</taxon>
        <taxon>Cyanophyceae</taxon>
        <taxon>Nostocales</taxon>
        <taxon>Nostocaceae</taxon>
        <taxon>Anabaena</taxon>
    </lineage>
</organism>
<dbReference type="InterPro" id="IPR026001">
    <property type="entry name" value="Abi-like_C"/>
</dbReference>
<dbReference type="AlphaFoldDB" id="A0A927A0Y5"/>
<evidence type="ECO:0000313" key="3">
    <source>
        <dbReference type="Proteomes" id="UP000662185"/>
    </source>
</evidence>
<evidence type="ECO:0000313" key="2">
    <source>
        <dbReference type="EMBL" id="MBD2294034.1"/>
    </source>
</evidence>
<name>A0A927A0Y5_9NOST</name>
<dbReference type="Pfam" id="PF14355">
    <property type="entry name" value="Abi_C"/>
    <property type="match status" value="1"/>
</dbReference>
<proteinExistence type="predicted"/>
<reference evidence="3" key="1">
    <citation type="journal article" date="2020" name="ISME J.">
        <title>Comparative genomics reveals insights into cyanobacterial evolution and habitat adaptation.</title>
        <authorList>
            <person name="Chen M.Y."/>
            <person name="Teng W.K."/>
            <person name="Zhao L."/>
            <person name="Hu C.X."/>
            <person name="Zhou Y.K."/>
            <person name="Han B.P."/>
            <person name="Song L.R."/>
            <person name="Shu W.S."/>
        </authorList>
    </citation>
    <scope>NUCLEOTIDE SEQUENCE [LARGE SCALE GENOMIC DNA]</scope>
    <source>
        <strain evidence="3">FACHB-251</strain>
    </source>
</reference>
<feature type="domain" description="Abortive infection protein-like C-terminal" evidence="1">
    <location>
        <begin position="170"/>
        <end position="239"/>
    </location>
</feature>
<sequence length="244" mass="27566">MNRKQEKQEIIKSLITRLSNLASPTLIEPDPFKKWLRSVSQVLKNANMQNELKKWEELTPQLLHTDKSFYTSSIFKYVSSDQKLFAKEILLGFLAELSKDKLLDISIPAPEITSAVVELAINDVEILISTNGAVSGVDRIHTALHGYLRAVCTKENIPHTKDDSMTKLFKLLRQQHPAFQNIGVRSQDIEKILQSCAGIMDVLNPIRNSASLAHPNEDLLEKNEAMLVINVARTLLHYLDAKLK</sequence>
<dbReference type="Proteomes" id="UP000662185">
    <property type="component" value="Unassembled WGS sequence"/>
</dbReference>
<gene>
    <name evidence="2" type="ORF">H6G06_11155</name>
</gene>
<accession>A0A927A0Y5</accession>
<dbReference type="RefSeq" id="WP_190560042.1">
    <property type="nucleotide sequence ID" value="NZ_JACJQU010000005.1"/>
</dbReference>
<keyword evidence="3" id="KW-1185">Reference proteome</keyword>
<dbReference type="EMBL" id="JACJQU010000005">
    <property type="protein sequence ID" value="MBD2294034.1"/>
    <property type="molecule type" value="Genomic_DNA"/>
</dbReference>
<evidence type="ECO:0000259" key="1">
    <source>
        <dbReference type="Pfam" id="PF14355"/>
    </source>
</evidence>
<protein>
    <submittedName>
        <fullName evidence="2">Abortive infection family protein</fullName>
    </submittedName>
</protein>
<comment type="caution">
    <text evidence="2">The sequence shown here is derived from an EMBL/GenBank/DDBJ whole genome shotgun (WGS) entry which is preliminary data.</text>
</comment>